<dbReference type="GO" id="GO:0000184">
    <property type="term" value="P:nuclear-transcribed mRNA catabolic process, nonsense-mediated decay"/>
    <property type="evidence" value="ECO:0007669"/>
    <property type="project" value="UniProtKB-KW"/>
</dbReference>
<feature type="domain" description="UPF3" evidence="6">
    <location>
        <begin position="219"/>
        <end position="349"/>
    </location>
</feature>
<protein>
    <submittedName>
        <fullName evidence="7">Smg-4/UPF3 family protein</fullName>
    </submittedName>
</protein>
<keyword evidence="4" id="KW-0539">Nucleus</keyword>
<dbReference type="RefSeq" id="XP_029217681.1">
    <property type="nucleotide sequence ID" value="XM_029366250.1"/>
</dbReference>
<keyword evidence="8" id="KW-1185">Reference proteome</keyword>
<dbReference type="OrthoDB" id="18087at2759"/>
<comment type="subcellular location">
    <subcellularLocation>
        <location evidence="1">Nucleus</location>
    </subcellularLocation>
</comment>
<dbReference type="GO" id="GO:0005737">
    <property type="term" value="C:cytoplasm"/>
    <property type="evidence" value="ECO:0007669"/>
    <property type="project" value="TreeGrafter"/>
</dbReference>
<dbReference type="Pfam" id="PF03467">
    <property type="entry name" value="Smg4_UPF3"/>
    <property type="match status" value="1"/>
</dbReference>
<evidence type="ECO:0000256" key="4">
    <source>
        <dbReference type="ARBA" id="ARBA00023242"/>
    </source>
</evidence>
<sequence length="526" mass="54866">MPPRVTPASRASAVGLPASSSREDPPLATRRLFVPGLIRTKQSLIPVKVPSASPSPATASGPSQPARGDARGRGRAAATPSAPSAAAGASRAPAASSAEAPSSSPSSQWVVRRGGSVSAAAAGASGAAVSRPAQGEAARPGGISSRMVTHNQRAAGGEKEGSAIRKKGAAEAPATPAPVSAAEQKGNADAEDKLKSARTAENATSESVQATTETYKAKTKTKVVVRLLPPSIQEEELLALVADPLKEKITWRRFFPGKQSKSGGKTGRNSIWYLNFTTAADAEDFIKSFHGKPVVDERHNVFKAVVRLAPYQKVPRKTGPDRREGTLENDPVYVEFLQALAEGAADAPRLAPPGTEELETVVDDDGVVLSSLVLALREKYGVKTLVKGSPYTLSMWRRAVVGESSRDEQAAPRVLRKEKAEEKARRGARSAKASGRGMRARDTGASIKAPEGTPAAGETPASRQASVSTARQSKAGDLQQLRERKAAASGSGRGGVWRALLGIQKRPSAPEGGAKAQGEEEKMDKA</sequence>
<dbReference type="InterPro" id="IPR039722">
    <property type="entry name" value="Upf3"/>
</dbReference>
<feature type="region of interest" description="Disordered" evidence="5">
    <location>
        <begin position="1"/>
        <end position="28"/>
    </location>
</feature>
<name>A0A2A9ME61_BESBE</name>
<dbReference type="GO" id="GO:0045727">
    <property type="term" value="P:positive regulation of translation"/>
    <property type="evidence" value="ECO:0007669"/>
    <property type="project" value="TreeGrafter"/>
</dbReference>
<feature type="compositionally biased region" description="Low complexity" evidence="5">
    <location>
        <begin position="50"/>
        <end position="67"/>
    </location>
</feature>
<evidence type="ECO:0000259" key="6">
    <source>
        <dbReference type="Pfam" id="PF03467"/>
    </source>
</evidence>
<accession>A0A2A9ME61</accession>
<dbReference type="PANTHER" id="PTHR13112">
    <property type="entry name" value="UPF3 REGULATOR OF NONSENSE TRANSCRIPTS-LIKE PROTEIN"/>
    <property type="match status" value="1"/>
</dbReference>
<reference evidence="7 8" key="1">
    <citation type="submission" date="2017-09" db="EMBL/GenBank/DDBJ databases">
        <title>Genome sequencing of Besnoitia besnoiti strain Bb-Ger1.</title>
        <authorList>
            <person name="Schares G."/>
            <person name="Venepally P."/>
            <person name="Lorenzi H.A."/>
        </authorList>
    </citation>
    <scope>NUCLEOTIDE SEQUENCE [LARGE SCALE GENOMIC DNA]</scope>
    <source>
        <strain evidence="7 8">Bb-Ger1</strain>
    </source>
</reference>
<evidence type="ECO:0000256" key="5">
    <source>
        <dbReference type="SAM" id="MobiDB-lite"/>
    </source>
</evidence>
<comment type="caution">
    <text evidence="7">The sequence shown here is derived from an EMBL/GenBank/DDBJ whole genome shotgun (WGS) entry which is preliminary data.</text>
</comment>
<dbReference type="Proteomes" id="UP000224006">
    <property type="component" value="Chromosome VII"/>
</dbReference>
<feature type="compositionally biased region" description="Low complexity" evidence="5">
    <location>
        <begin position="75"/>
        <end position="131"/>
    </location>
</feature>
<dbReference type="Gene3D" id="3.30.70.330">
    <property type="match status" value="1"/>
</dbReference>
<dbReference type="EMBL" id="NWUJ01000008">
    <property type="protein sequence ID" value="PFH33672.1"/>
    <property type="molecule type" value="Genomic_DNA"/>
</dbReference>
<feature type="region of interest" description="Disordered" evidence="5">
    <location>
        <begin position="401"/>
        <end position="526"/>
    </location>
</feature>
<dbReference type="VEuPathDB" id="ToxoDB:BESB_078880"/>
<keyword evidence="3" id="KW-0866">Nonsense-mediated mRNA decay</keyword>
<dbReference type="InterPro" id="IPR005120">
    <property type="entry name" value="UPF3_dom"/>
</dbReference>
<dbReference type="InterPro" id="IPR035979">
    <property type="entry name" value="RBD_domain_sf"/>
</dbReference>
<evidence type="ECO:0000256" key="3">
    <source>
        <dbReference type="ARBA" id="ARBA00023161"/>
    </source>
</evidence>
<dbReference type="GO" id="GO:0005730">
    <property type="term" value="C:nucleolus"/>
    <property type="evidence" value="ECO:0007669"/>
    <property type="project" value="TreeGrafter"/>
</dbReference>
<dbReference type="PANTHER" id="PTHR13112:SF0">
    <property type="entry name" value="FI21285P1"/>
    <property type="match status" value="1"/>
</dbReference>
<organism evidence="7 8">
    <name type="scientific">Besnoitia besnoiti</name>
    <name type="common">Apicomplexan protozoan</name>
    <dbReference type="NCBI Taxonomy" id="94643"/>
    <lineage>
        <taxon>Eukaryota</taxon>
        <taxon>Sar</taxon>
        <taxon>Alveolata</taxon>
        <taxon>Apicomplexa</taxon>
        <taxon>Conoidasida</taxon>
        <taxon>Coccidia</taxon>
        <taxon>Eucoccidiorida</taxon>
        <taxon>Eimeriorina</taxon>
        <taxon>Sarcocystidae</taxon>
        <taxon>Besnoitia</taxon>
    </lineage>
</organism>
<dbReference type="STRING" id="94643.A0A2A9ME61"/>
<dbReference type="KEGG" id="bbes:BESB_078880"/>
<dbReference type="SUPFAM" id="SSF54928">
    <property type="entry name" value="RNA-binding domain, RBD"/>
    <property type="match status" value="1"/>
</dbReference>
<dbReference type="AlphaFoldDB" id="A0A2A9ME61"/>
<evidence type="ECO:0000313" key="8">
    <source>
        <dbReference type="Proteomes" id="UP000224006"/>
    </source>
</evidence>
<feature type="compositionally biased region" description="Polar residues" evidence="5">
    <location>
        <begin position="461"/>
        <end position="472"/>
    </location>
</feature>
<evidence type="ECO:0000256" key="1">
    <source>
        <dbReference type="ARBA" id="ARBA00004123"/>
    </source>
</evidence>
<dbReference type="CDD" id="cd12455">
    <property type="entry name" value="RRM_like_Smg4_UPF3"/>
    <property type="match status" value="1"/>
</dbReference>
<feature type="compositionally biased region" description="Basic and acidic residues" evidence="5">
    <location>
        <begin position="517"/>
        <end position="526"/>
    </location>
</feature>
<comment type="similarity">
    <text evidence="2">Belongs to the RENT3 family.</text>
</comment>
<evidence type="ECO:0000313" key="7">
    <source>
        <dbReference type="EMBL" id="PFH33672.1"/>
    </source>
</evidence>
<dbReference type="GeneID" id="40312815"/>
<feature type="region of interest" description="Disordered" evidence="5">
    <location>
        <begin position="43"/>
        <end position="213"/>
    </location>
</feature>
<feature type="compositionally biased region" description="Basic and acidic residues" evidence="5">
    <location>
        <begin position="404"/>
        <end position="425"/>
    </location>
</feature>
<dbReference type="GO" id="GO:0003729">
    <property type="term" value="F:mRNA binding"/>
    <property type="evidence" value="ECO:0007669"/>
    <property type="project" value="TreeGrafter"/>
</dbReference>
<dbReference type="InterPro" id="IPR012677">
    <property type="entry name" value="Nucleotide-bd_a/b_plait_sf"/>
</dbReference>
<gene>
    <name evidence="7" type="ORF">BESB_078880</name>
</gene>
<feature type="compositionally biased region" description="Polar residues" evidence="5">
    <location>
        <begin position="199"/>
        <end position="210"/>
    </location>
</feature>
<evidence type="ECO:0000256" key="2">
    <source>
        <dbReference type="ARBA" id="ARBA00005991"/>
    </source>
</evidence>
<proteinExistence type="inferred from homology"/>
<feature type="compositionally biased region" description="Basic and acidic residues" evidence="5">
    <location>
        <begin position="186"/>
        <end position="195"/>
    </location>
</feature>